<evidence type="ECO:0000256" key="1">
    <source>
        <dbReference type="SAM" id="Coils"/>
    </source>
</evidence>
<keyword evidence="1" id="KW-0175">Coiled coil</keyword>
<evidence type="ECO:0000313" key="3">
    <source>
        <dbReference type="EMBL" id="SDW42177.1"/>
    </source>
</evidence>
<accession>A0A1H2TEJ7</accession>
<feature type="coiled-coil region" evidence="1">
    <location>
        <begin position="29"/>
        <end position="56"/>
    </location>
</feature>
<name>A0A1H2TEJ7_9BACI</name>
<feature type="transmembrane region" description="Helical" evidence="2">
    <location>
        <begin position="184"/>
        <end position="209"/>
    </location>
</feature>
<keyword evidence="2" id="KW-1133">Transmembrane helix</keyword>
<dbReference type="EMBL" id="FNNC01000002">
    <property type="protein sequence ID" value="SDW42177.1"/>
    <property type="molecule type" value="Genomic_DNA"/>
</dbReference>
<evidence type="ECO:0000256" key="2">
    <source>
        <dbReference type="SAM" id="Phobius"/>
    </source>
</evidence>
<keyword evidence="2" id="KW-0472">Membrane</keyword>
<dbReference type="AlphaFoldDB" id="A0A1H2TEJ7"/>
<organism evidence="3 4">
    <name type="scientific">Marinococcus luteus</name>
    <dbReference type="NCBI Taxonomy" id="1122204"/>
    <lineage>
        <taxon>Bacteria</taxon>
        <taxon>Bacillati</taxon>
        <taxon>Bacillota</taxon>
        <taxon>Bacilli</taxon>
        <taxon>Bacillales</taxon>
        <taxon>Bacillaceae</taxon>
        <taxon>Marinococcus</taxon>
    </lineage>
</organism>
<protein>
    <submittedName>
        <fullName evidence="3">Uncharacterized protein</fullName>
    </submittedName>
</protein>
<sequence>MPIPFIAAGAAAVSAVAGTRSGWKSLKDSKEAKLTKEETESIVETAENDLDVEREMTHLNLEALGKNKIEVLTFSVKDFIENFEKLKNVDFQDNTVGIEELKEIGVSEDLLNDLEAESFEAIKLAKGGAASIGAGAAAAYGAYSGAMALGTASTGTAIGGLSGVAAQNATLAWLGGGALSAGGYGMAGGMVVLGGLVAGPAMAVGGFFLQANSKKKLNEAYERQEEAKVYVEQLDSAVVVLSSIQQRSTQLITLLLETDRLFKKGIANMEYIIERSGTDWSSFEQEEKRTIHRVFLIAQLIKGIIDTPLLDEDGEITEKSKEVLENGNIALSKFKK</sequence>
<keyword evidence="4" id="KW-1185">Reference proteome</keyword>
<keyword evidence="2" id="KW-0812">Transmembrane</keyword>
<dbReference type="Proteomes" id="UP000199488">
    <property type="component" value="Unassembled WGS sequence"/>
</dbReference>
<reference evidence="3 4" key="1">
    <citation type="submission" date="2016-10" db="EMBL/GenBank/DDBJ databases">
        <authorList>
            <person name="de Groot N.N."/>
        </authorList>
    </citation>
    <scope>NUCLEOTIDE SEQUENCE [LARGE SCALE GENOMIC DNA]</scope>
    <source>
        <strain evidence="3 4">DSM 23126</strain>
    </source>
</reference>
<evidence type="ECO:0000313" key="4">
    <source>
        <dbReference type="Proteomes" id="UP000199488"/>
    </source>
</evidence>
<proteinExistence type="predicted"/>
<dbReference type="OrthoDB" id="3231145at2"/>
<dbReference type="RefSeq" id="WP_091612826.1">
    <property type="nucleotide sequence ID" value="NZ_FNNC01000002.1"/>
</dbReference>
<gene>
    <name evidence="3" type="ORF">SAMN05421781_1360</name>
</gene>
<dbReference type="STRING" id="1122204.SAMN05421781_1360"/>